<dbReference type="Proteomes" id="UP000183900">
    <property type="component" value="Unassembled WGS sequence"/>
</dbReference>
<evidence type="ECO:0000313" key="2">
    <source>
        <dbReference type="Proteomes" id="UP000183900"/>
    </source>
</evidence>
<keyword evidence="2" id="KW-1185">Reference proteome</keyword>
<evidence type="ECO:0000313" key="1">
    <source>
        <dbReference type="EMBL" id="CUB01138.1"/>
    </source>
</evidence>
<sequence length="143" mass="15693">MELQPDMSDEENAEIISPEPLPVYVNDTLIMAIIKAHTVVEAETEALREQGTADLRAFEFRKGQALLELARASRTLLAPGIDGARDVAVATELRRLRAALEANMQVLSLHLDAVREIAGMISQAMLEADSDGTYSLDHARIRP</sequence>
<reference evidence="2" key="1">
    <citation type="submission" date="2015-08" db="EMBL/GenBank/DDBJ databases">
        <authorList>
            <person name="Varghese N."/>
        </authorList>
    </citation>
    <scope>NUCLEOTIDE SEQUENCE [LARGE SCALE GENOMIC DNA]</scope>
    <source>
        <strain evidence="2">DSM 23407</strain>
    </source>
</reference>
<organism evidence="1 2">
    <name type="scientific">Pannonibacter indicus</name>
    <dbReference type="NCBI Taxonomy" id="466044"/>
    <lineage>
        <taxon>Bacteria</taxon>
        <taxon>Pseudomonadati</taxon>
        <taxon>Pseudomonadota</taxon>
        <taxon>Alphaproteobacteria</taxon>
        <taxon>Hyphomicrobiales</taxon>
        <taxon>Stappiaceae</taxon>
        <taxon>Pannonibacter</taxon>
    </lineage>
</organism>
<protein>
    <recommendedName>
        <fullName evidence="3">FlgN protein</fullName>
    </recommendedName>
</protein>
<proteinExistence type="predicted"/>
<dbReference type="AlphaFoldDB" id="A0A0K6IDL5"/>
<dbReference type="EMBL" id="CYHE01000030">
    <property type="protein sequence ID" value="CUB01138.1"/>
    <property type="molecule type" value="Genomic_DNA"/>
</dbReference>
<accession>A0A0K6IDL5</accession>
<gene>
    <name evidence="1" type="ORF">Ga0061067_1304</name>
</gene>
<name>A0A0K6IDL5_9HYPH</name>
<evidence type="ECO:0008006" key="3">
    <source>
        <dbReference type="Google" id="ProtNLM"/>
    </source>
</evidence>